<evidence type="ECO:0000313" key="3">
    <source>
        <dbReference type="Proteomes" id="UP000218387"/>
    </source>
</evidence>
<dbReference type="RefSeq" id="WP_058695421.1">
    <property type="nucleotide sequence ID" value="NZ_CP029487.1"/>
</dbReference>
<protein>
    <submittedName>
        <fullName evidence="2">Uncharacterized protein</fullName>
    </submittedName>
</protein>
<name>A0A4V1GMH3_EUBML</name>
<dbReference type="KEGG" id="emt:CPZ25_018855"/>
<keyword evidence="1" id="KW-0812">Transmembrane</keyword>
<sequence>MKNKICFVYLAAVPYIILTLVTVHWYEYYRPSATTLAYGNFLFIFTLLLYPVIGILLAGLHTIPRDIYGTKWAKGILAVNFVVPIVFWTVYYTGLGGLGVKLLFFVRVPSFTIISLLVMGYYLFLLAESFRKKAKAL</sequence>
<dbReference type="Proteomes" id="UP000218387">
    <property type="component" value="Chromosome"/>
</dbReference>
<evidence type="ECO:0000313" key="2">
    <source>
        <dbReference type="EMBL" id="QCT73286.1"/>
    </source>
</evidence>
<keyword evidence="1" id="KW-0472">Membrane</keyword>
<keyword evidence="1" id="KW-1133">Transmembrane helix</keyword>
<evidence type="ECO:0000256" key="1">
    <source>
        <dbReference type="SAM" id="Phobius"/>
    </source>
</evidence>
<feature type="transmembrane region" description="Helical" evidence="1">
    <location>
        <begin position="72"/>
        <end position="92"/>
    </location>
</feature>
<feature type="transmembrane region" description="Helical" evidence="1">
    <location>
        <begin position="38"/>
        <end position="60"/>
    </location>
</feature>
<proteinExistence type="predicted"/>
<dbReference type="AlphaFoldDB" id="A0A4V1GMH3"/>
<accession>A0A4V1GMH3</accession>
<reference evidence="2 3" key="1">
    <citation type="submission" date="2018-05" db="EMBL/GenBank/DDBJ databases">
        <title>Genome comparison of Eubacterium sp.</title>
        <authorList>
            <person name="Feng Y."/>
            <person name="Sanchez-Andrea I."/>
            <person name="Stams A.J.M."/>
            <person name="De Vos W.M."/>
        </authorList>
    </citation>
    <scope>NUCLEOTIDE SEQUENCE [LARGE SCALE GENOMIC DNA]</scope>
    <source>
        <strain evidence="2 3">YI</strain>
    </source>
</reference>
<keyword evidence="3" id="KW-1185">Reference proteome</keyword>
<gene>
    <name evidence="2" type="ORF">CPZ25_018855</name>
</gene>
<feature type="transmembrane region" description="Helical" evidence="1">
    <location>
        <begin position="104"/>
        <end position="127"/>
    </location>
</feature>
<organism evidence="2 3">
    <name type="scientific">Eubacterium maltosivorans</name>
    <dbReference type="NCBI Taxonomy" id="2041044"/>
    <lineage>
        <taxon>Bacteria</taxon>
        <taxon>Bacillati</taxon>
        <taxon>Bacillota</taxon>
        <taxon>Clostridia</taxon>
        <taxon>Eubacteriales</taxon>
        <taxon>Eubacteriaceae</taxon>
        <taxon>Eubacterium</taxon>
    </lineage>
</organism>
<dbReference type="EMBL" id="CP029487">
    <property type="protein sequence ID" value="QCT73286.1"/>
    <property type="molecule type" value="Genomic_DNA"/>
</dbReference>
<feature type="transmembrane region" description="Helical" evidence="1">
    <location>
        <begin position="7"/>
        <end position="26"/>
    </location>
</feature>